<accession>A0A0C1RIF5</accession>
<protein>
    <submittedName>
        <fullName evidence="2">Uncharacterized protein</fullName>
    </submittedName>
</protein>
<reference evidence="4" key="3">
    <citation type="submission" date="2019-03" db="EMBL/GenBank/DDBJ databases">
        <title>Complete genome of Methylacidiphilum kamchatkense Kam1.</title>
        <authorList>
            <person name="Kruse T."/>
            <person name="Murarilal Ratnadevi C."/>
            <person name="Erikstad H.-A."/>
            <person name="Birkeland N.-K."/>
        </authorList>
    </citation>
    <scope>NUCLEOTIDE SEQUENCE [LARGE SCALE GENOMIC DNA]</scope>
    <source>
        <strain evidence="4">kam1</strain>
    </source>
</reference>
<evidence type="ECO:0000313" key="1">
    <source>
        <dbReference type="EMBL" id="KIE57787.1"/>
    </source>
</evidence>
<name>A0A0C1RIF5_9BACT</name>
<dbReference type="EMBL" id="JQNX01000011">
    <property type="protein sequence ID" value="KIE57787.1"/>
    <property type="molecule type" value="Genomic_DNA"/>
</dbReference>
<evidence type="ECO:0000313" key="3">
    <source>
        <dbReference type="Proteomes" id="UP000031594"/>
    </source>
</evidence>
<reference evidence="1 3" key="1">
    <citation type="submission" date="2014-08" db="EMBL/GenBank/DDBJ databases">
        <title>Methylacidiphilum kamchatkense strain Kam1 draft genome sequence.</title>
        <authorList>
            <person name="Birkeland N.-K."/>
            <person name="Erikstad H.A."/>
        </authorList>
    </citation>
    <scope>NUCLEOTIDE SEQUENCE [LARGE SCALE GENOMIC DNA]</scope>
    <source>
        <strain evidence="1 3">Kam1</strain>
    </source>
</reference>
<evidence type="ECO:0000313" key="2">
    <source>
        <dbReference type="EMBL" id="QDQ41504.1"/>
    </source>
</evidence>
<organism evidence="2 4">
    <name type="scientific">Methylacidiphilum kamchatkense Kam1</name>
    <dbReference type="NCBI Taxonomy" id="1202785"/>
    <lineage>
        <taxon>Bacteria</taxon>
        <taxon>Pseudomonadati</taxon>
        <taxon>Verrucomicrobiota</taxon>
        <taxon>Methylacidiphilae</taxon>
        <taxon>Methylacidiphilales</taxon>
        <taxon>Methylacidiphilaceae</taxon>
        <taxon>Methylacidiphilum (ex Ratnadevi et al. 2023)</taxon>
    </lineage>
</organism>
<dbReference type="Proteomes" id="UP000031594">
    <property type="component" value="Unassembled WGS sequence"/>
</dbReference>
<dbReference type="RefSeq" id="WP_039722242.1">
    <property type="nucleotide sequence ID" value="NZ_CP037899.1"/>
</dbReference>
<dbReference type="EMBL" id="CP037899">
    <property type="protein sequence ID" value="QDQ41504.1"/>
    <property type="molecule type" value="Genomic_DNA"/>
</dbReference>
<sequence>MEGRDPQGTSCRGAFRFSGILCNAFYDEILGYGRAAKKLFIAQGKDRKDTPRFHGSNRKAVPESRNRYIEILKADVKVLKDDVEVLKRNTFEEKVKHHLTMYLG</sequence>
<proteinExistence type="predicted"/>
<reference evidence="2" key="2">
    <citation type="journal article" date="2019" name="BMC Genomics">
        <title>Complete genome sequence analysis of the thermoacidophilic verrucomicrobial methanotroph 'Candidatus Methylacidiphilum kamchatkense' strain Kam1 and comparison with its closest relatives.</title>
        <authorList>
            <person name="Kruse T."/>
            <person name="Ratnadevi C.M."/>
            <person name="Erikstad H.A."/>
            <person name="Birkeland N.K."/>
        </authorList>
    </citation>
    <scope>NUCLEOTIDE SEQUENCE</scope>
    <source>
        <strain evidence="2">Kam1</strain>
    </source>
</reference>
<evidence type="ECO:0000313" key="4">
    <source>
        <dbReference type="Proteomes" id="UP000315925"/>
    </source>
</evidence>
<dbReference type="KEGG" id="mkc:kam1_249"/>
<dbReference type="AlphaFoldDB" id="A0A0C1RIF5"/>
<gene>
    <name evidence="1" type="ORF">A946_11150</name>
    <name evidence="2" type="ORF">kam1_249</name>
</gene>
<keyword evidence="3" id="KW-1185">Reference proteome</keyword>
<dbReference type="Proteomes" id="UP000315925">
    <property type="component" value="Chromosome"/>
</dbReference>